<feature type="domain" description="MAM" evidence="2">
    <location>
        <begin position="117"/>
        <end position="176"/>
    </location>
</feature>
<dbReference type="Gene3D" id="2.60.120.200">
    <property type="match status" value="3"/>
</dbReference>
<dbReference type="OrthoDB" id="409956at2759"/>
<dbReference type="Pfam" id="PF00629">
    <property type="entry name" value="MAM"/>
    <property type="match status" value="2"/>
</dbReference>
<accession>A0A7R9BWQ3</accession>
<feature type="non-terminal residue" evidence="3">
    <location>
        <position position="1"/>
    </location>
</feature>
<evidence type="ECO:0000313" key="4">
    <source>
        <dbReference type="Proteomes" id="UP000678499"/>
    </source>
</evidence>
<feature type="region of interest" description="Disordered" evidence="1">
    <location>
        <begin position="198"/>
        <end position="219"/>
    </location>
</feature>
<reference evidence="3" key="1">
    <citation type="submission" date="2020-11" db="EMBL/GenBank/DDBJ databases">
        <authorList>
            <person name="Tran Van P."/>
        </authorList>
    </citation>
    <scope>NUCLEOTIDE SEQUENCE</scope>
</reference>
<dbReference type="InterPro" id="IPR051560">
    <property type="entry name" value="MAM_domain-containing"/>
</dbReference>
<dbReference type="AlphaFoldDB" id="A0A7R9BWQ3"/>
<dbReference type="GO" id="GO:0016020">
    <property type="term" value="C:membrane"/>
    <property type="evidence" value="ECO:0007669"/>
    <property type="project" value="InterPro"/>
</dbReference>
<gene>
    <name evidence="3" type="ORF">NMOB1V02_LOCUS10656</name>
</gene>
<dbReference type="EMBL" id="CAJPEX010004706">
    <property type="protein sequence ID" value="CAG0923190.1"/>
    <property type="molecule type" value="Genomic_DNA"/>
</dbReference>
<name>A0A7R9BWQ3_9CRUS</name>
<sequence>MDQWLLTLLPRFQEACEEDLEEEDEIVNPWARGILQWPSSIGGATYQILDKPVLRSAPSLATDSDRCRHTWLRSNQGERFQRYGLSPNELEVYLHPVEEDERIFGFDPNYRNRDIRLWLDSEDTMGKWKAADILYSFPEQYKILFEATPKTDERRFYRGYFALDNIEFLAASDCQGHCNFDGSFCSWSNSRDDNFDWSLGRGSDNDQTGPKRDRTSTAFGGKNGGYAFIDTSYPRRPGDLAVLESAGFSKTSENEPHCMTFYTHMLGSGIGALNVFIRPSGQEKRLIWKAEGPEGNTWYKAQAPIASSVDFQILMEASVGKNNLGFIAVDDISFTKNSCPILPSKAQVNAGDCSFDRDLCNYRRTEDGDRLGNWQLAIAGERLLRNMADHTYNNPAGGYAYFDIYDTNQRKIRLISPVIEPPRDEDDRACLAFWFHPLGSGDSTTLQLMQRIGDSNEVVENDEKMTP</sequence>
<protein>
    <recommendedName>
        <fullName evidence="2">MAM domain-containing protein</fullName>
    </recommendedName>
</protein>
<feature type="domain" description="MAM" evidence="2">
    <location>
        <begin position="351"/>
        <end position="448"/>
    </location>
</feature>
<keyword evidence="4" id="KW-1185">Reference proteome</keyword>
<evidence type="ECO:0000259" key="2">
    <source>
        <dbReference type="PROSITE" id="PS50060"/>
    </source>
</evidence>
<evidence type="ECO:0000256" key="1">
    <source>
        <dbReference type="SAM" id="MobiDB-lite"/>
    </source>
</evidence>
<dbReference type="InterPro" id="IPR013320">
    <property type="entry name" value="ConA-like_dom_sf"/>
</dbReference>
<dbReference type="PANTHER" id="PTHR23282:SF146">
    <property type="entry name" value="RT07201P-RELATED"/>
    <property type="match status" value="1"/>
</dbReference>
<organism evidence="3">
    <name type="scientific">Notodromas monacha</name>
    <dbReference type="NCBI Taxonomy" id="399045"/>
    <lineage>
        <taxon>Eukaryota</taxon>
        <taxon>Metazoa</taxon>
        <taxon>Ecdysozoa</taxon>
        <taxon>Arthropoda</taxon>
        <taxon>Crustacea</taxon>
        <taxon>Oligostraca</taxon>
        <taxon>Ostracoda</taxon>
        <taxon>Podocopa</taxon>
        <taxon>Podocopida</taxon>
        <taxon>Cypridocopina</taxon>
        <taxon>Cypridoidea</taxon>
        <taxon>Cyprididae</taxon>
        <taxon>Notodromas</taxon>
    </lineage>
</organism>
<dbReference type="EMBL" id="OA886743">
    <property type="protein sequence ID" value="CAD7283038.1"/>
    <property type="molecule type" value="Genomic_DNA"/>
</dbReference>
<dbReference type="SMART" id="SM00137">
    <property type="entry name" value="MAM"/>
    <property type="match status" value="1"/>
</dbReference>
<feature type="domain" description="MAM" evidence="2">
    <location>
        <begin position="176"/>
        <end position="341"/>
    </location>
</feature>
<dbReference type="PROSITE" id="PS50060">
    <property type="entry name" value="MAM_2"/>
    <property type="match status" value="3"/>
</dbReference>
<dbReference type="PANTHER" id="PTHR23282">
    <property type="entry name" value="APICAL ENDOSOMAL GLYCOPROTEIN PRECURSOR"/>
    <property type="match status" value="1"/>
</dbReference>
<proteinExistence type="predicted"/>
<dbReference type="Proteomes" id="UP000678499">
    <property type="component" value="Unassembled WGS sequence"/>
</dbReference>
<dbReference type="CDD" id="cd06263">
    <property type="entry name" value="MAM"/>
    <property type="match status" value="1"/>
</dbReference>
<evidence type="ECO:0000313" key="3">
    <source>
        <dbReference type="EMBL" id="CAD7283038.1"/>
    </source>
</evidence>
<dbReference type="SUPFAM" id="SSF49899">
    <property type="entry name" value="Concanavalin A-like lectins/glucanases"/>
    <property type="match status" value="2"/>
</dbReference>
<dbReference type="InterPro" id="IPR000998">
    <property type="entry name" value="MAM_dom"/>
</dbReference>